<sequence length="64" mass="7316">MFHLHLACYSRSLLHDDGFLLSFFSAMQFIPSVSCAQRVLTTSKDKVWGRIIRGNPYREAVSNP</sequence>
<dbReference type="EMBL" id="GBRH01170566">
    <property type="protein sequence ID" value="JAE27330.1"/>
    <property type="molecule type" value="Transcribed_RNA"/>
</dbReference>
<proteinExistence type="predicted"/>
<protein>
    <submittedName>
        <fullName evidence="1">Uncharacterized protein</fullName>
    </submittedName>
</protein>
<dbReference type="AlphaFoldDB" id="A0A0A9GQ95"/>
<reference evidence="1" key="1">
    <citation type="submission" date="2014-09" db="EMBL/GenBank/DDBJ databases">
        <authorList>
            <person name="Magalhaes I.L.F."/>
            <person name="Oliveira U."/>
            <person name="Santos F.R."/>
            <person name="Vidigal T.H.D.A."/>
            <person name="Brescovit A.D."/>
            <person name="Santos A.J."/>
        </authorList>
    </citation>
    <scope>NUCLEOTIDE SEQUENCE</scope>
    <source>
        <tissue evidence="1">Shoot tissue taken approximately 20 cm above the soil surface</tissue>
    </source>
</reference>
<evidence type="ECO:0000313" key="1">
    <source>
        <dbReference type="EMBL" id="JAE27330.1"/>
    </source>
</evidence>
<organism evidence="1">
    <name type="scientific">Arundo donax</name>
    <name type="common">Giant reed</name>
    <name type="synonym">Donax arundinaceus</name>
    <dbReference type="NCBI Taxonomy" id="35708"/>
    <lineage>
        <taxon>Eukaryota</taxon>
        <taxon>Viridiplantae</taxon>
        <taxon>Streptophyta</taxon>
        <taxon>Embryophyta</taxon>
        <taxon>Tracheophyta</taxon>
        <taxon>Spermatophyta</taxon>
        <taxon>Magnoliopsida</taxon>
        <taxon>Liliopsida</taxon>
        <taxon>Poales</taxon>
        <taxon>Poaceae</taxon>
        <taxon>PACMAD clade</taxon>
        <taxon>Arundinoideae</taxon>
        <taxon>Arundineae</taxon>
        <taxon>Arundo</taxon>
    </lineage>
</organism>
<reference evidence="1" key="2">
    <citation type="journal article" date="2015" name="Data Brief">
        <title>Shoot transcriptome of the giant reed, Arundo donax.</title>
        <authorList>
            <person name="Barrero R.A."/>
            <person name="Guerrero F.D."/>
            <person name="Moolhuijzen P."/>
            <person name="Goolsby J.A."/>
            <person name="Tidwell J."/>
            <person name="Bellgard S.E."/>
            <person name="Bellgard M.I."/>
        </authorList>
    </citation>
    <scope>NUCLEOTIDE SEQUENCE</scope>
    <source>
        <tissue evidence="1">Shoot tissue taken approximately 20 cm above the soil surface</tissue>
    </source>
</reference>
<accession>A0A0A9GQ95</accession>
<name>A0A0A9GQ95_ARUDO</name>